<reference evidence="13 14" key="1">
    <citation type="journal article" date="2011" name="Front. Microbiol.">
        <title>Genomic signatures of strain selection and enhancement in Bacillus atrophaeus var. globigii, a historical biowarfare simulant.</title>
        <authorList>
            <person name="Gibbons H.S."/>
            <person name="Broomall S.M."/>
            <person name="McNew L.A."/>
            <person name="Daligault H."/>
            <person name="Chapman C."/>
            <person name="Bruce D."/>
            <person name="Karavis M."/>
            <person name="Krepps M."/>
            <person name="McGregor P.A."/>
            <person name="Hong C."/>
            <person name="Park K.H."/>
            <person name="Akmal A."/>
            <person name="Feldman A."/>
            <person name="Lin J.S."/>
            <person name="Chang W.E."/>
            <person name="Higgs B.W."/>
            <person name="Demirev P."/>
            <person name="Lindquist J."/>
            <person name="Liem A."/>
            <person name="Fochler E."/>
            <person name="Read T.D."/>
            <person name="Tapia R."/>
            <person name="Johnson S."/>
            <person name="Bishop-Lilly K.A."/>
            <person name="Detter C."/>
            <person name="Han C."/>
            <person name="Sozhamannan S."/>
            <person name="Rosenzweig C.N."/>
            <person name="Skowronski E.W."/>
        </authorList>
    </citation>
    <scope>NUCLEOTIDE SEQUENCE [LARGE SCALE GENOMIC DNA]</scope>
    <source>
        <strain evidence="13 14">Y4G10-17</strain>
    </source>
</reference>
<dbReference type="PANTHER" id="PTHR30069:SF40">
    <property type="entry name" value="TONB-DEPENDENT RECEPTOR NMB0964-RELATED"/>
    <property type="match status" value="1"/>
</dbReference>
<dbReference type="AlphaFoldDB" id="A0A432WJA0"/>
<dbReference type="Gene3D" id="2.170.130.10">
    <property type="entry name" value="TonB-dependent receptor, plug domain"/>
    <property type="match status" value="1"/>
</dbReference>
<dbReference type="InterPro" id="IPR036942">
    <property type="entry name" value="Beta-barrel_TonB_sf"/>
</dbReference>
<organism evidence="13 14">
    <name type="scientific">Aliidiomarina soli</name>
    <dbReference type="NCBI Taxonomy" id="1928574"/>
    <lineage>
        <taxon>Bacteria</taxon>
        <taxon>Pseudomonadati</taxon>
        <taxon>Pseudomonadota</taxon>
        <taxon>Gammaproteobacteria</taxon>
        <taxon>Alteromonadales</taxon>
        <taxon>Idiomarinaceae</taxon>
        <taxon>Aliidiomarina</taxon>
    </lineage>
</organism>
<evidence type="ECO:0000313" key="13">
    <source>
        <dbReference type="EMBL" id="RUO33844.1"/>
    </source>
</evidence>
<evidence type="ECO:0000256" key="2">
    <source>
        <dbReference type="ARBA" id="ARBA00022448"/>
    </source>
</evidence>
<accession>A0A432WJA0</accession>
<keyword evidence="7 8" id="KW-0998">Cell outer membrane</keyword>
<feature type="chain" id="PRO_5019329388" description="TonB-dependent receptor" evidence="10">
    <location>
        <begin position="24"/>
        <end position="752"/>
    </location>
</feature>
<evidence type="ECO:0000256" key="10">
    <source>
        <dbReference type="SAM" id="SignalP"/>
    </source>
</evidence>
<dbReference type="Gene3D" id="2.40.170.20">
    <property type="entry name" value="TonB-dependent receptor, beta-barrel domain"/>
    <property type="match status" value="1"/>
</dbReference>
<dbReference type="Pfam" id="PF00593">
    <property type="entry name" value="TonB_dep_Rec_b-barrel"/>
    <property type="match status" value="1"/>
</dbReference>
<dbReference type="RefSeq" id="WP_126798411.1">
    <property type="nucleotide sequence ID" value="NZ_PIPO01000002.1"/>
</dbReference>
<evidence type="ECO:0000256" key="6">
    <source>
        <dbReference type="ARBA" id="ARBA00023136"/>
    </source>
</evidence>
<dbReference type="GO" id="GO:0044718">
    <property type="term" value="P:siderophore transmembrane transport"/>
    <property type="evidence" value="ECO:0007669"/>
    <property type="project" value="TreeGrafter"/>
</dbReference>
<protein>
    <recommendedName>
        <fullName evidence="15">TonB-dependent receptor</fullName>
    </recommendedName>
</protein>
<keyword evidence="6 8" id="KW-0472">Membrane</keyword>
<keyword evidence="2 8" id="KW-0813">Transport</keyword>
<feature type="domain" description="TonB-dependent receptor plug" evidence="12">
    <location>
        <begin position="67"/>
        <end position="167"/>
    </location>
</feature>
<feature type="signal peptide" evidence="10">
    <location>
        <begin position="1"/>
        <end position="23"/>
    </location>
</feature>
<dbReference type="PROSITE" id="PS52016">
    <property type="entry name" value="TONB_DEPENDENT_REC_3"/>
    <property type="match status" value="1"/>
</dbReference>
<keyword evidence="10" id="KW-0732">Signal</keyword>
<comment type="similarity">
    <text evidence="8 9">Belongs to the TonB-dependent receptor family.</text>
</comment>
<keyword evidence="5 9" id="KW-0798">TonB box</keyword>
<keyword evidence="3 8" id="KW-1134">Transmembrane beta strand</keyword>
<dbReference type="InterPro" id="IPR012910">
    <property type="entry name" value="Plug_dom"/>
</dbReference>
<evidence type="ECO:0000256" key="9">
    <source>
        <dbReference type="RuleBase" id="RU003357"/>
    </source>
</evidence>
<proteinExistence type="inferred from homology"/>
<dbReference type="InterPro" id="IPR039426">
    <property type="entry name" value="TonB-dep_rcpt-like"/>
</dbReference>
<evidence type="ECO:0000256" key="4">
    <source>
        <dbReference type="ARBA" id="ARBA00022692"/>
    </source>
</evidence>
<name>A0A432WJA0_9GAMM</name>
<sequence length="752" mass="83291">MTNKRVRISVVISVSVATLFSIAANSETSQEEASSASNEKKLSSSSEIERILVTYSGIGQRNSGPATPMNILSGDELAHRRQGTLGETLEGLPGIHMDNFGGGASRPVIRGQTVPRIEILSDGAELFDASSASPDHAVTTDPLLLDAIEIVRGPVATLYGGSAMNGAINLIDSKIPKAFPENGATGAAELRYGVGDEEKSFAARSTVSLGQFAFHAEGATRDAENYNVPSDFGSDELADSFSENSSFSVGSSWITDKGYIGLAYTRQEAEYGLPGHSHEGGICHTHGLDLHCEEHNQYNNPFEGLDNSHTAYIDLRSERIDIRGDYDDLLPGFTHTRLRFSHTDYGHDEIDGDTLFSNYGNNAYEGRIELTHVPLLGFIGTFGIQYTESTFTGLNRTDPTDNRELLEYITENVGIFLSEQRSIGAFDLEMAIRQDWRKVTVPFNMYAAQSPEYWDFLIDLFGEDGIQMDIDNARTRHEDTYLPRKSNPFSASIAGTWNFDDDYSAALSLSRSQRSPSVRELYAQGNNLATNSLEGGLLRANTFSSEFPVYDDIIETANTINLTFRKKTGPTQFEIGLYSQDIDDYIFANLVEEETLESGALFRYLIYTPADVRFTGIDGQISHQIDSETLLTIFGDYVRTEMKDVNDNLPRISPGRLGARYDRNWGLLSASLEYYRTFDQDRVASYETETAGYNMVNVTLSYSVKRAEGQDLEFYIRGTNLTNELALAHTSFVKDQSPLRGRNLVLGARMKF</sequence>
<keyword evidence="4 8" id="KW-0812">Transmembrane</keyword>
<evidence type="ECO:0000256" key="5">
    <source>
        <dbReference type="ARBA" id="ARBA00023077"/>
    </source>
</evidence>
<dbReference type="GO" id="GO:0015344">
    <property type="term" value="F:siderophore uptake transmembrane transporter activity"/>
    <property type="evidence" value="ECO:0007669"/>
    <property type="project" value="TreeGrafter"/>
</dbReference>
<evidence type="ECO:0000256" key="8">
    <source>
        <dbReference type="PROSITE-ProRule" id="PRU01360"/>
    </source>
</evidence>
<dbReference type="PANTHER" id="PTHR30069">
    <property type="entry name" value="TONB-DEPENDENT OUTER MEMBRANE RECEPTOR"/>
    <property type="match status" value="1"/>
</dbReference>
<comment type="subcellular location">
    <subcellularLocation>
        <location evidence="1 8">Cell outer membrane</location>
        <topology evidence="1 8">Multi-pass membrane protein</topology>
    </subcellularLocation>
</comment>
<dbReference type="SUPFAM" id="SSF56935">
    <property type="entry name" value="Porins"/>
    <property type="match status" value="1"/>
</dbReference>
<gene>
    <name evidence="13" type="ORF">CWE14_05115</name>
</gene>
<evidence type="ECO:0000256" key="1">
    <source>
        <dbReference type="ARBA" id="ARBA00004571"/>
    </source>
</evidence>
<evidence type="ECO:0000313" key="14">
    <source>
        <dbReference type="Proteomes" id="UP000287823"/>
    </source>
</evidence>
<dbReference type="InterPro" id="IPR037066">
    <property type="entry name" value="Plug_dom_sf"/>
</dbReference>
<keyword evidence="14" id="KW-1185">Reference proteome</keyword>
<evidence type="ECO:0008006" key="15">
    <source>
        <dbReference type="Google" id="ProtNLM"/>
    </source>
</evidence>
<dbReference type="Pfam" id="PF07715">
    <property type="entry name" value="Plug"/>
    <property type="match status" value="1"/>
</dbReference>
<evidence type="ECO:0000256" key="7">
    <source>
        <dbReference type="ARBA" id="ARBA00023237"/>
    </source>
</evidence>
<dbReference type="EMBL" id="PIPO01000002">
    <property type="protein sequence ID" value="RUO33844.1"/>
    <property type="molecule type" value="Genomic_DNA"/>
</dbReference>
<dbReference type="InterPro" id="IPR000531">
    <property type="entry name" value="Beta-barrel_TonB"/>
</dbReference>
<evidence type="ECO:0000259" key="12">
    <source>
        <dbReference type="Pfam" id="PF07715"/>
    </source>
</evidence>
<evidence type="ECO:0000256" key="3">
    <source>
        <dbReference type="ARBA" id="ARBA00022452"/>
    </source>
</evidence>
<evidence type="ECO:0000259" key="11">
    <source>
        <dbReference type="Pfam" id="PF00593"/>
    </source>
</evidence>
<comment type="caution">
    <text evidence="13">The sequence shown here is derived from an EMBL/GenBank/DDBJ whole genome shotgun (WGS) entry which is preliminary data.</text>
</comment>
<feature type="domain" description="TonB-dependent receptor-like beta-barrel" evidence="11">
    <location>
        <begin position="299"/>
        <end position="721"/>
    </location>
</feature>
<dbReference type="GO" id="GO:0009279">
    <property type="term" value="C:cell outer membrane"/>
    <property type="evidence" value="ECO:0007669"/>
    <property type="project" value="UniProtKB-SubCell"/>
</dbReference>
<dbReference type="Proteomes" id="UP000287823">
    <property type="component" value="Unassembled WGS sequence"/>
</dbReference>